<dbReference type="SUPFAM" id="SSF56112">
    <property type="entry name" value="Protein kinase-like (PK-like)"/>
    <property type="match status" value="1"/>
</dbReference>
<feature type="region of interest" description="Disordered" evidence="9">
    <location>
        <begin position="756"/>
        <end position="797"/>
    </location>
</feature>
<feature type="region of interest" description="Disordered" evidence="9">
    <location>
        <begin position="906"/>
        <end position="942"/>
    </location>
</feature>
<proteinExistence type="predicted"/>
<dbReference type="InterPro" id="IPR008271">
    <property type="entry name" value="Ser/Thr_kinase_AS"/>
</dbReference>
<reference evidence="11" key="1">
    <citation type="submission" date="2023-08" db="EMBL/GenBank/DDBJ databases">
        <authorList>
            <person name="Chen Y."/>
            <person name="Shah S."/>
            <person name="Dougan E. K."/>
            <person name="Thang M."/>
            <person name="Chan C."/>
        </authorList>
    </citation>
    <scope>NUCLEOTIDE SEQUENCE</scope>
</reference>
<evidence type="ECO:0000256" key="7">
    <source>
        <dbReference type="ARBA" id="ARBA00047899"/>
    </source>
</evidence>
<dbReference type="EC" id="2.7.11.1" evidence="1"/>
<feature type="compositionally biased region" description="Basic and acidic residues" evidence="9">
    <location>
        <begin position="780"/>
        <end position="790"/>
    </location>
</feature>
<dbReference type="GO" id="GO:0005524">
    <property type="term" value="F:ATP binding"/>
    <property type="evidence" value="ECO:0007669"/>
    <property type="project" value="UniProtKB-KW"/>
</dbReference>
<evidence type="ECO:0000256" key="5">
    <source>
        <dbReference type="ARBA" id="ARBA00022777"/>
    </source>
</evidence>
<sequence length="1552" mass="172037">MKSALKARAPLRAPVLSALTGLMPRKASPKAAKAETLDAELKRHLEEVGALTGELDLLFAEMGRQPSVIKAGQRYECRIAAGMTRTLDVRLPQHGDAGDFVVQVSCRLNEDKHITDNEEQPSGKLPPEPFALGICDTARQAAEESPLREFRAPAIAQSLSFTTDFSGFFVVLTAKTDCHVVFMSKASAKGFVPPKLRVHYSTGTDSDSELEACPTRAMKKLMKKVKQYKKTKFVERKSPGRVHKALAARRDVKKGVSFGELVFPEGRPVKEQHQIEYAQMKILQLWLGRRRMERKRRPSWAKKLSADFPHKLAHYLVKTRQEQSMLTSIAIAGGFAFFLQRQRELHLMRCRRALRQVAWYKALFTSSHLLIFAVFMMKGRQAKRSPSTAVPSSSSRRLSLRRRSSEQLDLFFQEANPLLMVRKYLRGSRGISRGGSMRPSDGGASPSPKTGSPQASPKASQSLEQHLAQQGFCLYPAFPEKNTRTLQRNQLAKGLAARLGRQTTRAPQVVSNLAQSGPQDEMQQAIQEISQSTLMMTISPREALVAKGEAEVELMGAEHFQAFYLQRVQSAADQLLKQRAREAEVKVVRAEVKLKVKIVKRYLLRFFEPDLPDHAWLSLQQSLMLVIRGKSSYLTPSEQMLLDDKLKNVNEERRAATTLPGLFAPLEAVLLCHPVIVGVTSRLQKELAKVDSVVSWKTTLFEGRCEKISGRDLEGHQFLPSDGRASEMLRRCVNVGGPFNGSTAIVYEDFPPASRESFSAATGSGGSWRSFGSRPPEGLDTARWRPEDPAKQLPPLTEPRDLWLEDACRDRRAQTAASVASRWGERTAEMVADGEARSQQRYRSWAMSSLVPQEAREWKAKVLPFFEDFASSCDAITSKVSGSLSASPRLEELTLRPSQLELMLPEGWPSSQGFAPSEGRSSEKEGDSASPAWPPTTPQQVGQWLAQHDALQSVQSDDVKPTCACGWKSGFRKDPMSMAEVQRVRILERSNANFAKRRSGVGDKRVPEAQGQLVALKRARVGQLSEVASDKAQEEAQLLMRLSQECPHILQCFDFRLASTTLPVLELLLEFAPLGDLSGRIRQHKEWCHSATQEVVGMPEPELVSYGCDIATGLAYLHGLRPKILHRDIKPANILLFADEALIFPRAKLGDFGIAKILELETSIAGAATVIGTPHYFAPELCRGEQYDERADSWALGCILYEMLCLHRPFHQVEGNLALLAVRISEGKLDRAALEKQAELYNGRLILVLTGLLCPTVEQRSRAGEVLESLQHLQAKHDTTSLPAPTAWWRTQRLEESWGLENEEMLDEEWEAPDSWREATLAQLEGLLSQLPELRSPHKAEVTLGVSQLEACWLPGEGEPVTARTDRTLPPSPALSPQGRCFGSEPGTEYLGESPGLCASPPAASRAAWAETEAPTFGEPVAPSAETPLRQTATRLFFRPVRQGSYLEPPCAPAPRPHTGKWLFSELSEDEVIFCFAPSGTPLEKAGMGTQPPPPSPTAEPAMDGWQEVEVASATLPPQDTAWRSGIFVVRKVLLSRHANDVALALLHGRSK</sequence>
<dbReference type="PROSITE" id="PS00108">
    <property type="entry name" value="PROTEIN_KINASE_ST"/>
    <property type="match status" value="1"/>
</dbReference>
<gene>
    <name evidence="11" type="ORF">EVOR1521_LOCUS11998</name>
</gene>
<dbReference type="Pfam" id="PF00069">
    <property type="entry name" value="Pkinase"/>
    <property type="match status" value="1"/>
</dbReference>
<dbReference type="Proteomes" id="UP001178507">
    <property type="component" value="Unassembled WGS sequence"/>
</dbReference>
<dbReference type="PROSITE" id="PS50011">
    <property type="entry name" value="PROTEIN_KINASE_DOM"/>
    <property type="match status" value="1"/>
</dbReference>
<protein>
    <recommendedName>
        <fullName evidence="1">non-specific serine/threonine protein kinase</fullName>
        <ecNumber evidence="1">2.7.11.1</ecNumber>
    </recommendedName>
</protein>
<evidence type="ECO:0000256" key="3">
    <source>
        <dbReference type="ARBA" id="ARBA00022679"/>
    </source>
</evidence>
<evidence type="ECO:0000256" key="4">
    <source>
        <dbReference type="ARBA" id="ARBA00022741"/>
    </source>
</evidence>
<dbReference type="InterPro" id="IPR011009">
    <property type="entry name" value="Kinase-like_dom_sf"/>
</dbReference>
<evidence type="ECO:0000256" key="1">
    <source>
        <dbReference type="ARBA" id="ARBA00012513"/>
    </source>
</evidence>
<evidence type="ECO:0000256" key="9">
    <source>
        <dbReference type="SAM" id="MobiDB-lite"/>
    </source>
</evidence>
<evidence type="ECO:0000256" key="2">
    <source>
        <dbReference type="ARBA" id="ARBA00022527"/>
    </source>
</evidence>
<evidence type="ECO:0000313" key="12">
    <source>
        <dbReference type="Proteomes" id="UP001178507"/>
    </source>
</evidence>
<dbReference type="GO" id="GO:0004674">
    <property type="term" value="F:protein serine/threonine kinase activity"/>
    <property type="evidence" value="ECO:0007669"/>
    <property type="project" value="UniProtKB-KW"/>
</dbReference>
<keyword evidence="2" id="KW-0723">Serine/threonine-protein kinase</keyword>
<feature type="region of interest" description="Disordered" evidence="9">
    <location>
        <begin position="430"/>
        <end position="463"/>
    </location>
</feature>
<dbReference type="EMBL" id="CAUJNA010001225">
    <property type="protein sequence ID" value="CAJ1385376.1"/>
    <property type="molecule type" value="Genomic_DNA"/>
</dbReference>
<feature type="compositionally biased region" description="Polar residues" evidence="9">
    <location>
        <begin position="447"/>
        <end position="463"/>
    </location>
</feature>
<evidence type="ECO:0000256" key="6">
    <source>
        <dbReference type="ARBA" id="ARBA00022840"/>
    </source>
</evidence>
<comment type="caution">
    <text evidence="11">The sequence shown here is derived from an EMBL/GenBank/DDBJ whole genome shotgun (WGS) entry which is preliminary data.</text>
</comment>
<dbReference type="GO" id="GO:0005634">
    <property type="term" value="C:nucleus"/>
    <property type="evidence" value="ECO:0007669"/>
    <property type="project" value="TreeGrafter"/>
</dbReference>
<keyword evidence="4" id="KW-0547">Nucleotide-binding</keyword>
<dbReference type="SMART" id="SM00220">
    <property type="entry name" value="S_TKc"/>
    <property type="match status" value="1"/>
</dbReference>
<evidence type="ECO:0000313" key="11">
    <source>
        <dbReference type="EMBL" id="CAJ1385376.1"/>
    </source>
</evidence>
<dbReference type="PANTHER" id="PTHR43671:SF98">
    <property type="entry name" value="SERINE_THREONINE-PROTEIN KINASE NEK11"/>
    <property type="match status" value="1"/>
</dbReference>
<comment type="catalytic activity">
    <reaction evidence="8">
        <text>L-seryl-[protein] + ATP = O-phospho-L-seryl-[protein] + ADP + H(+)</text>
        <dbReference type="Rhea" id="RHEA:17989"/>
        <dbReference type="Rhea" id="RHEA-COMP:9863"/>
        <dbReference type="Rhea" id="RHEA-COMP:11604"/>
        <dbReference type="ChEBI" id="CHEBI:15378"/>
        <dbReference type="ChEBI" id="CHEBI:29999"/>
        <dbReference type="ChEBI" id="CHEBI:30616"/>
        <dbReference type="ChEBI" id="CHEBI:83421"/>
        <dbReference type="ChEBI" id="CHEBI:456216"/>
        <dbReference type="EC" id="2.7.11.1"/>
    </reaction>
</comment>
<evidence type="ECO:0000256" key="8">
    <source>
        <dbReference type="ARBA" id="ARBA00048679"/>
    </source>
</evidence>
<dbReference type="InterPro" id="IPR050660">
    <property type="entry name" value="NEK_Ser/Thr_kinase"/>
</dbReference>
<comment type="catalytic activity">
    <reaction evidence="7">
        <text>L-threonyl-[protein] + ATP = O-phospho-L-threonyl-[protein] + ADP + H(+)</text>
        <dbReference type="Rhea" id="RHEA:46608"/>
        <dbReference type="Rhea" id="RHEA-COMP:11060"/>
        <dbReference type="Rhea" id="RHEA-COMP:11605"/>
        <dbReference type="ChEBI" id="CHEBI:15378"/>
        <dbReference type="ChEBI" id="CHEBI:30013"/>
        <dbReference type="ChEBI" id="CHEBI:30616"/>
        <dbReference type="ChEBI" id="CHEBI:61977"/>
        <dbReference type="ChEBI" id="CHEBI:456216"/>
        <dbReference type="EC" id="2.7.11.1"/>
    </reaction>
</comment>
<accession>A0AA36IER0</accession>
<dbReference type="InterPro" id="IPR000719">
    <property type="entry name" value="Prot_kinase_dom"/>
</dbReference>
<feature type="domain" description="Protein kinase" evidence="10">
    <location>
        <begin position="981"/>
        <end position="1280"/>
    </location>
</feature>
<evidence type="ECO:0000259" key="10">
    <source>
        <dbReference type="PROSITE" id="PS50011"/>
    </source>
</evidence>
<keyword evidence="5" id="KW-0418">Kinase</keyword>
<dbReference type="Gene3D" id="1.10.510.10">
    <property type="entry name" value="Transferase(Phosphotransferase) domain 1"/>
    <property type="match status" value="1"/>
</dbReference>
<dbReference type="PANTHER" id="PTHR43671">
    <property type="entry name" value="SERINE/THREONINE-PROTEIN KINASE NEK"/>
    <property type="match status" value="1"/>
</dbReference>
<organism evidence="11 12">
    <name type="scientific">Effrenium voratum</name>
    <dbReference type="NCBI Taxonomy" id="2562239"/>
    <lineage>
        <taxon>Eukaryota</taxon>
        <taxon>Sar</taxon>
        <taxon>Alveolata</taxon>
        <taxon>Dinophyceae</taxon>
        <taxon>Suessiales</taxon>
        <taxon>Symbiodiniaceae</taxon>
        <taxon>Effrenium</taxon>
    </lineage>
</organism>
<feature type="compositionally biased region" description="Low complexity" evidence="9">
    <location>
        <begin position="430"/>
        <end position="440"/>
    </location>
</feature>
<keyword evidence="6" id="KW-0067">ATP-binding</keyword>
<name>A0AA36IER0_9DINO</name>
<keyword evidence="12" id="KW-1185">Reference proteome</keyword>
<keyword evidence="3" id="KW-0808">Transferase</keyword>